<protein>
    <recommendedName>
        <fullName evidence="5">DUF4430 domain-containing protein</fullName>
    </recommendedName>
</protein>
<keyword evidence="1" id="KW-0472">Membrane</keyword>
<evidence type="ECO:0000256" key="2">
    <source>
        <dbReference type="SAM" id="SignalP"/>
    </source>
</evidence>
<proteinExistence type="predicted"/>
<organism evidence="3 4">
    <name type="scientific">Clostridium bovifaecis</name>
    <dbReference type="NCBI Taxonomy" id="2184719"/>
    <lineage>
        <taxon>Bacteria</taxon>
        <taxon>Bacillati</taxon>
        <taxon>Bacillota</taxon>
        <taxon>Clostridia</taxon>
        <taxon>Eubacteriales</taxon>
        <taxon>Clostridiaceae</taxon>
        <taxon>Clostridium</taxon>
    </lineage>
</organism>
<evidence type="ECO:0000256" key="1">
    <source>
        <dbReference type="SAM" id="Phobius"/>
    </source>
</evidence>
<feature type="chain" id="PRO_5039588194" description="DUF4430 domain-containing protein" evidence="2">
    <location>
        <begin position="24"/>
        <end position="579"/>
    </location>
</feature>
<dbReference type="InterPro" id="IPR008930">
    <property type="entry name" value="Terpenoid_cyclase/PrenylTrfase"/>
</dbReference>
<sequence length="579" mass="65266">MRKKGLKKFLCSSLAIMFLVIQAFFTLGKEVKAEVKTGVEVFVTSNDKILAQGNSTEYNAYKALEEVLRKNNVKIQTKDESYGKYIEAIGDIKSKKFGGYDGWLYAVNRKGTYENITVPIDKFTLKEGDRLIVFYGDMGTLTANKLEYSTNLPNKELKITLNNTYTDFQTKKEVVQPIKGIKAKIDGKEVKVKDNVILIEKGLSEGEHALELVDFSENKPPKVVSDVIKFTIGNASKKSEFTMKITSINEEIDETVNYIKQNEKYDLWSEISMIKLSVQPNAKFIESRNEYILKNYENVKKNGTKNINNIEMEKLIMTLVNAGYSPYDFGKTNLVKDLYSRDINKLLINDVIFGLITLNYCNINDYKEAEESYINYLLDKKLINKIEGRELVGWSYSGDKIDVDITAMAISSLSKYYSSNKEVKNVIDKAIDTLAYLQDEKGYMPNIYGVSSEAISASINALTSLGISPEEGKFLKNDGDLVTALISFKKDSGKFKHAVENEDFNYISSEQALRALISLKEFKKNGEYNYYSSKNVGELKKYGSNLEKSLFANSKAIAAVVVGAIAIFSAILIRRKKAA</sequence>
<dbReference type="Gene3D" id="2.170.130.30">
    <property type="match status" value="1"/>
</dbReference>
<reference evidence="3 4" key="1">
    <citation type="submission" date="2019-12" db="EMBL/GenBank/DDBJ databases">
        <title>Genome sequenceing of Clostridium bovifaecis.</title>
        <authorList>
            <person name="Yao Y."/>
        </authorList>
    </citation>
    <scope>NUCLEOTIDE SEQUENCE [LARGE SCALE GENOMIC DNA]</scope>
    <source>
        <strain evidence="3 4">BXX</strain>
    </source>
</reference>
<dbReference type="SUPFAM" id="SSF48239">
    <property type="entry name" value="Terpenoid cyclases/Protein prenyltransferases"/>
    <property type="match status" value="1"/>
</dbReference>
<keyword evidence="4" id="KW-1185">Reference proteome</keyword>
<keyword evidence="1" id="KW-0812">Transmembrane</keyword>
<accession>A0A6I6F5W7</accession>
<evidence type="ECO:0008006" key="5">
    <source>
        <dbReference type="Google" id="ProtNLM"/>
    </source>
</evidence>
<feature type="transmembrane region" description="Helical" evidence="1">
    <location>
        <begin position="556"/>
        <end position="573"/>
    </location>
</feature>
<name>A0A6I6F5W7_9CLOT</name>
<dbReference type="Proteomes" id="UP000422764">
    <property type="component" value="Chromosome"/>
</dbReference>
<gene>
    <name evidence="3" type="ORF">GOM49_12015</name>
</gene>
<feature type="signal peptide" evidence="2">
    <location>
        <begin position="1"/>
        <end position="23"/>
    </location>
</feature>
<dbReference type="Gene3D" id="1.50.10.20">
    <property type="match status" value="1"/>
</dbReference>
<dbReference type="EMBL" id="CP046522">
    <property type="protein sequence ID" value="QGU95718.1"/>
    <property type="molecule type" value="Genomic_DNA"/>
</dbReference>
<keyword evidence="2" id="KW-0732">Signal</keyword>
<evidence type="ECO:0000313" key="4">
    <source>
        <dbReference type="Proteomes" id="UP000422764"/>
    </source>
</evidence>
<evidence type="ECO:0000313" key="3">
    <source>
        <dbReference type="EMBL" id="QGU95718.1"/>
    </source>
</evidence>
<keyword evidence="1" id="KW-1133">Transmembrane helix</keyword>
<dbReference type="AlphaFoldDB" id="A0A6I6F5W7"/>